<dbReference type="InterPro" id="IPR050799">
    <property type="entry name" value="ZIP_Transporter"/>
</dbReference>
<dbReference type="PANTHER" id="PTHR12191:SF37">
    <property type="entry name" value="ZINC TRANSPORTER FOI"/>
    <property type="match status" value="1"/>
</dbReference>
<feature type="transmembrane region" description="Helical" evidence="6">
    <location>
        <begin position="173"/>
        <end position="194"/>
    </location>
</feature>
<dbReference type="GO" id="GO:0005385">
    <property type="term" value="F:zinc ion transmembrane transporter activity"/>
    <property type="evidence" value="ECO:0007669"/>
    <property type="project" value="TreeGrafter"/>
</dbReference>
<keyword evidence="4 6" id="KW-1133">Transmembrane helix</keyword>
<comment type="subcellular location">
    <subcellularLocation>
        <location evidence="1">Membrane</location>
        <topology evidence="1">Multi-pass membrane protein</topology>
    </subcellularLocation>
</comment>
<keyword evidence="5 6" id="KW-0472">Membrane</keyword>
<accession>A0A6J8AW17</accession>
<evidence type="ECO:0000256" key="6">
    <source>
        <dbReference type="SAM" id="Phobius"/>
    </source>
</evidence>
<feature type="transmembrane region" description="Helical" evidence="6">
    <location>
        <begin position="411"/>
        <end position="432"/>
    </location>
</feature>
<organism evidence="8 9">
    <name type="scientific">Mytilus coruscus</name>
    <name type="common">Sea mussel</name>
    <dbReference type="NCBI Taxonomy" id="42192"/>
    <lineage>
        <taxon>Eukaryota</taxon>
        <taxon>Metazoa</taxon>
        <taxon>Spiralia</taxon>
        <taxon>Lophotrochozoa</taxon>
        <taxon>Mollusca</taxon>
        <taxon>Bivalvia</taxon>
        <taxon>Autobranchia</taxon>
        <taxon>Pteriomorphia</taxon>
        <taxon>Mytilida</taxon>
        <taxon>Mytiloidea</taxon>
        <taxon>Mytilidae</taxon>
        <taxon>Mytilinae</taxon>
        <taxon>Mytilus</taxon>
    </lineage>
</organism>
<evidence type="ECO:0000256" key="7">
    <source>
        <dbReference type="SAM" id="SignalP"/>
    </source>
</evidence>
<keyword evidence="3 6" id="KW-0812">Transmembrane</keyword>
<evidence type="ECO:0000256" key="3">
    <source>
        <dbReference type="ARBA" id="ARBA00022692"/>
    </source>
</evidence>
<dbReference type="GO" id="GO:0005886">
    <property type="term" value="C:plasma membrane"/>
    <property type="evidence" value="ECO:0007669"/>
    <property type="project" value="TreeGrafter"/>
</dbReference>
<feature type="transmembrane region" description="Helical" evidence="6">
    <location>
        <begin position="343"/>
        <end position="363"/>
    </location>
</feature>
<feature type="transmembrane region" description="Helical" evidence="6">
    <location>
        <begin position="214"/>
        <end position="231"/>
    </location>
</feature>
<reference evidence="8 9" key="1">
    <citation type="submission" date="2020-06" db="EMBL/GenBank/DDBJ databases">
        <authorList>
            <person name="Li R."/>
            <person name="Bekaert M."/>
        </authorList>
    </citation>
    <scope>NUCLEOTIDE SEQUENCE [LARGE SCALE GENOMIC DNA]</scope>
    <source>
        <strain evidence="9">wild</strain>
    </source>
</reference>
<dbReference type="InterPro" id="IPR003689">
    <property type="entry name" value="ZIP"/>
</dbReference>
<evidence type="ECO:0000256" key="4">
    <source>
        <dbReference type="ARBA" id="ARBA00022989"/>
    </source>
</evidence>
<dbReference type="OrthoDB" id="200954at2759"/>
<comment type="similarity">
    <text evidence="2">Belongs to the ZIP transporter (TC 2.A.5) family.</text>
</comment>
<dbReference type="EMBL" id="CACVKT020002029">
    <property type="protein sequence ID" value="CAC5374607.1"/>
    <property type="molecule type" value="Genomic_DNA"/>
</dbReference>
<evidence type="ECO:0000256" key="1">
    <source>
        <dbReference type="ARBA" id="ARBA00004141"/>
    </source>
</evidence>
<dbReference type="Pfam" id="PF02535">
    <property type="entry name" value="Zip"/>
    <property type="match status" value="1"/>
</dbReference>
<feature type="transmembrane region" description="Helical" evidence="6">
    <location>
        <begin position="369"/>
        <end position="390"/>
    </location>
</feature>
<name>A0A6J8AW17_MYTCO</name>
<dbReference type="GO" id="GO:0030003">
    <property type="term" value="P:intracellular monoatomic cation homeostasis"/>
    <property type="evidence" value="ECO:0007669"/>
    <property type="project" value="TreeGrafter"/>
</dbReference>
<feature type="chain" id="PRO_5027114809" evidence="7">
    <location>
        <begin position="24"/>
        <end position="438"/>
    </location>
</feature>
<gene>
    <name evidence="8" type="ORF">MCOR_11929</name>
</gene>
<dbReference type="GO" id="GO:0071578">
    <property type="term" value="P:zinc ion import across plasma membrane"/>
    <property type="evidence" value="ECO:0007669"/>
    <property type="project" value="TreeGrafter"/>
</dbReference>
<proteinExistence type="inferred from homology"/>
<protein>
    <submittedName>
        <fullName evidence="8">Zinc transporter ZIP6,Zinc transporter foi,Zinc transporter ZIP10</fullName>
    </submittedName>
</protein>
<feature type="transmembrane region" description="Helical" evidence="6">
    <location>
        <begin position="140"/>
        <end position="161"/>
    </location>
</feature>
<dbReference type="PANTHER" id="PTHR12191">
    <property type="entry name" value="SOLUTE CARRIER FAMILY 39"/>
    <property type="match status" value="1"/>
</dbReference>
<sequence>MDRVKCIKFFFPIFLTFVKFTVSHNHQNYYDGLIKKFSDDGKLSRSQFQKLVLDVTSQKLPPAFIVDCKDKTEDIDCLQNETIQCLGYDEIFNKYSNSNGMDQISLEAAVPALLYYTQDADCNIVPEPHSKHKKPTSAQAWGYGIGFVSLIVFVSNVGALLGPCMKSKLFKRILMFCVALAVGTLAATGLLVLIPESLGLTGEDSPVPDYNWKMTSVIGGIYFVFICERLLKMWFFRKRGKAENEEEQVIQLDPEKKMDQGHSHFDQEDMEKGHDGIASVAWILLVGDAIHNFVDGLSIGAAFTENVFTGISVSLAVICEELPHELGDIAILLHSGLSMKRALFYNFLAAVTCYGGLVIGIVVGESTDANMWIFGFAGGLFVYISLVAMIPEMNEQAALSKKNKTESATQVFLYQNAGLLIGFLIIILISYYGKYIDM</sequence>
<dbReference type="GO" id="GO:0140410">
    <property type="term" value="F:monoatomic cation:bicarbonate symporter activity"/>
    <property type="evidence" value="ECO:0007669"/>
    <property type="project" value="TreeGrafter"/>
</dbReference>
<feature type="signal peptide" evidence="7">
    <location>
        <begin position="1"/>
        <end position="23"/>
    </location>
</feature>
<evidence type="ECO:0000256" key="2">
    <source>
        <dbReference type="ARBA" id="ARBA00006939"/>
    </source>
</evidence>
<evidence type="ECO:0000256" key="5">
    <source>
        <dbReference type="ARBA" id="ARBA00023136"/>
    </source>
</evidence>
<keyword evidence="9" id="KW-1185">Reference proteome</keyword>
<evidence type="ECO:0000313" key="8">
    <source>
        <dbReference type="EMBL" id="CAC5374607.1"/>
    </source>
</evidence>
<dbReference type="AlphaFoldDB" id="A0A6J8AW17"/>
<keyword evidence="7" id="KW-0732">Signal</keyword>
<evidence type="ECO:0000313" key="9">
    <source>
        <dbReference type="Proteomes" id="UP000507470"/>
    </source>
</evidence>
<dbReference type="Proteomes" id="UP000507470">
    <property type="component" value="Unassembled WGS sequence"/>
</dbReference>